<dbReference type="Proteomes" id="UP000814140">
    <property type="component" value="Unassembled WGS sequence"/>
</dbReference>
<feature type="non-terminal residue" evidence="1">
    <location>
        <position position="1"/>
    </location>
</feature>
<evidence type="ECO:0000313" key="2">
    <source>
        <dbReference type="Proteomes" id="UP000814140"/>
    </source>
</evidence>
<reference evidence="1" key="2">
    <citation type="journal article" date="2022" name="New Phytol.">
        <title>Evolutionary transition to the ectomycorrhizal habit in the genomes of a hyperdiverse lineage of mushroom-forming fungi.</title>
        <authorList>
            <person name="Looney B."/>
            <person name="Miyauchi S."/>
            <person name="Morin E."/>
            <person name="Drula E."/>
            <person name="Courty P.E."/>
            <person name="Kohler A."/>
            <person name="Kuo A."/>
            <person name="LaButti K."/>
            <person name="Pangilinan J."/>
            <person name="Lipzen A."/>
            <person name="Riley R."/>
            <person name="Andreopoulos W."/>
            <person name="He G."/>
            <person name="Johnson J."/>
            <person name="Nolan M."/>
            <person name="Tritt A."/>
            <person name="Barry K.W."/>
            <person name="Grigoriev I.V."/>
            <person name="Nagy L.G."/>
            <person name="Hibbett D."/>
            <person name="Henrissat B."/>
            <person name="Matheny P.B."/>
            <person name="Labbe J."/>
            <person name="Martin F.M."/>
        </authorList>
    </citation>
    <scope>NUCLEOTIDE SEQUENCE</scope>
    <source>
        <strain evidence="1">HHB10654</strain>
    </source>
</reference>
<proteinExistence type="predicted"/>
<gene>
    <name evidence="1" type="ORF">BV25DRAFT_1783310</name>
</gene>
<organism evidence="1 2">
    <name type="scientific">Artomyces pyxidatus</name>
    <dbReference type="NCBI Taxonomy" id="48021"/>
    <lineage>
        <taxon>Eukaryota</taxon>
        <taxon>Fungi</taxon>
        <taxon>Dikarya</taxon>
        <taxon>Basidiomycota</taxon>
        <taxon>Agaricomycotina</taxon>
        <taxon>Agaricomycetes</taxon>
        <taxon>Russulales</taxon>
        <taxon>Auriscalpiaceae</taxon>
        <taxon>Artomyces</taxon>
    </lineage>
</organism>
<protein>
    <submittedName>
        <fullName evidence="1">Uncharacterized protein</fullName>
    </submittedName>
</protein>
<dbReference type="EMBL" id="MU277220">
    <property type="protein sequence ID" value="KAI0060325.1"/>
    <property type="molecule type" value="Genomic_DNA"/>
</dbReference>
<accession>A0ACB8SW29</accession>
<comment type="caution">
    <text evidence="1">The sequence shown here is derived from an EMBL/GenBank/DDBJ whole genome shotgun (WGS) entry which is preliminary data.</text>
</comment>
<keyword evidence="2" id="KW-1185">Reference proteome</keyword>
<reference evidence="1" key="1">
    <citation type="submission" date="2021-03" db="EMBL/GenBank/DDBJ databases">
        <authorList>
            <consortium name="DOE Joint Genome Institute"/>
            <person name="Ahrendt S."/>
            <person name="Looney B.P."/>
            <person name="Miyauchi S."/>
            <person name="Morin E."/>
            <person name="Drula E."/>
            <person name="Courty P.E."/>
            <person name="Chicoki N."/>
            <person name="Fauchery L."/>
            <person name="Kohler A."/>
            <person name="Kuo A."/>
            <person name="Labutti K."/>
            <person name="Pangilinan J."/>
            <person name="Lipzen A."/>
            <person name="Riley R."/>
            <person name="Andreopoulos W."/>
            <person name="He G."/>
            <person name="Johnson J."/>
            <person name="Barry K.W."/>
            <person name="Grigoriev I.V."/>
            <person name="Nagy L."/>
            <person name="Hibbett D."/>
            <person name="Henrissat B."/>
            <person name="Matheny P.B."/>
            <person name="Labbe J."/>
            <person name="Martin F."/>
        </authorList>
    </citation>
    <scope>NUCLEOTIDE SEQUENCE</scope>
    <source>
        <strain evidence="1">HHB10654</strain>
    </source>
</reference>
<name>A0ACB8SW29_9AGAM</name>
<sequence length="693" mass="79145">SNIALVRAGLLGCTPVLPNLAFSIELLEFYHRLRRRHPTIGIQGFVKVICAVHGTMYYAALQDKFSRTFDVYLDILERLQSRTDAALGRDGGAWRIAHGCPCCGFKVRHEPEIVPARLHAMDGCSSQKRLRGVGHTDQREFSSKYFIPPEQVNQFANEVKSRRKQATSPDEQEVDDEGLPISNEKTKCTNSWRTENASAVGKGVAEVFDQTGVFLAACRHGVVEYVEEMVRSGELAKYAFGVIDALLNVCGDDQAIGYDIGCSMDGTVKSSSLRGVAESKRLILLVNAFHGYAHNRLCQLQYHPLYMHGLGIEDLETCERIFSSLNGVSRLIRHASYFHWKQFIHLHLLQWDEDRYGELSTFLYKNYRQSLAMISQYEREVALFQEMTGFTGADFERWRAEELAYLEKAVGKESEEDAQVIAYVEITSNSLGFVNFTPRNFSANYHTPLVIPARAAAEELERKTAQRKLGFALQVSDDLERRLGINERWTPETPEYARVHKYVQRRTFYQAVDELEGLVVQRLFELSKANISGTAYKLRKHISQAITRRSQAVRASLDRYNALAPLQDPPRPTLQYSEIANYSWLGDFELLKESRHEILEQPWSQPANREAAAKYFKIIRAREEIVRLNVEVPRLQAWIDFEDRELKEKAEALASTEPHLAAHIHALRARRAGVNNSHRRRLQQIYRLPGYTG</sequence>
<evidence type="ECO:0000313" key="1">
    <source>
        <dbReference type="EMBL" id="KAI0060325.1"/>
    </source>
</evidence>
<feature type="non-terminal residue" evidence="1">
    <location>
        <position position="693"/>
    </location>
</feature>